<keyword evidence="12" id="KW-0902">Two-component regulatory system</keyword>
<dbReference type="SUPFAM" id="SSF55874">
    <property type="entry name" value="ATPase domain of HSP90 chaperone/DNA topoisomerase II/histidine kinase"/>
    <property type="match status" value="1"/>
</dbReference>
<dbReference type="InterPro" id="IPR003660">
    <property type="entry name" value="HAMP_dom"/>
</dbReference>
<dbReference type="Pfam" id="PF00512">
    <property type="entry name" value="HisKA"/>
    <property type="match status" value="1"/>
</dbReference>
<evidence type="ECO:0000313" key="19">
    <source>
        <dbReference type="EMBL" id="OLL15106.1"/>
    </source>
</evidence>
<evidence type="ECO:0000313" key="20">
    <source>
        <dbReference type="Proteomes" id="UP000185736"/>
    </source>
</evidence>
<dbReference type="FunFam" id="3.30.565.10:FF:000013">
    <property type="entry name" value="Two-component sensor histidine kinase"/>
    <property type="match status" value="1"/>
</dbReference>
<dbReference type="PANTHER" id="PTHR44936:SF10">
    <property type="entry name" value="SENSOR PROTEIN RSTB"/>
    <property type="match status" value="1"/>
</dbReference>
<dbReference type="EC" id="2.7.13.3" evidence="3"/>
<evidence type="ECO:0000256" key="3">
    <source>
        <dbReference type="ARBA" id="ARBA00012438"/>
    </source>
</evidence>
<dbReference type="InterPro" id="IPR036890">
    <property type="entry name" value="HATPase_C_sf"/>
</dbReference>
<dbReference type="InterPro" id="IPR036097">
    <property type="entry name" value="HisK_dim/P_sf"/>
</dbReference>
<dbReference type="SUPFAM" id="SSF158472">
    <property type="entry name" value="HAMP domain-like"/>
    <property type="match status" value="1"/>
</dbReference>
<evidence type="ECO:0000259" key="18">
    <source>
        <dbReference type="PROSITE" id="PS50885"/>
    </source>
</evidence>
<keyword evidence="5" id="KW-0597">Phosphoprotein</keyword>
<reference evidence="19 20" key="1">
    <citation type="submission" date="2016-12" db="EMBL/GenBank/DDBJ databases">
        <title>Genomic comparison of strains in the 'Actinomyces naeslundii' group.</title>
        <authorList>
            <person name="Mughal S.R."/>
            <person name="Do T."/>
            <person name="Gilbert S.C."/>
            <person name="Witherden E.A."/>
            <person name="Didelot X."/>
            <person name="Beighton D."/>
        </authorList>
    </citation>
    <scope>NUCLEOTIDE SEQUENCE [LARGE SCALE GENOMIC DNA]</scope>
    <source>
        <strain evidence="19 20">S64C</strain>
    </source>
</reference>
<dbReference type="Gene3D" id="3.30.565.10">
    <property type="entry name" value="Histidine kinase-like ATPase, C-terminal domain"/>
    <property type="match status" value="1"/>
</dbReference>
<dbReference type="InterPro" id="IPR005467">
    <property type="entry name" value="His_kinase_dom"/>
</dbReference>
<evidence type="ECO:0000256" key="10">
    <source>
        <dbReference type="ARBA" id="ARBA00022840"/>
    </source>
</evidence>
<evidence type="ECO:0000256" key="6">
    <source>
        <dbReference type="ARBA" id="ARBA00022679"/>
    </source>
</evidence>
<protein>
    <recommendedName>
        <fullName evidence="14">Sensor histidine kinase MtrB</fullName>
        <ecNumber evidence="3">2.7.13.3</ecNumber>
    </recommendedName>
</protein>
<feature type="transmembrane region" description="Helical" evidence="16">
    <location>
        <begin position="36"/>
        <end position="57"/>
    </location>
</feature>
<evidence type="ECO:0000256" key="12">
    <source>
        <dbReference type="ARBA" id="ARBA00023012"/>
    </source>
</evidence>
<dbReference type="InterPro" id="IPR003661">
    <property type="entry name" value="HisK_dim/P_dom"/>
</dbReference>
<dbReference type="PROSITE" id="PS50109">
    <property type="entry name" value="HIS_KIN"/>
    <property type="match status" value="1"/>
</dbReference>
<dbReference type="PROSITE" id="PS50885">
    <property type="entry name" value="HAMP"/>
    <property type="match status" value="1"/>
</dbReference>
<evidence type="ECO:0000256" key="9">
    <source>
        <dbReference type="ARBA" id="ARBA00022777"/>
    </source>
</evidence>
<evidence type="ECO:0000256" key="8">
    <source>
        <dbReference type="ARBA" id="ARBA00022741"/>
    </source>
</evidence>
<dbReference type="InterPro" id="IPR047669">
    <property type="entry name" value="MtrAB_MtrB"/>
</dbReference>
<keyword evidence="10" id="KW-0067">ATP-binding</keyword>
<evidence type="ECO:0000256" key="15">
    <source>
        <dbReference type="SAM" id="MobiDB-lite"/>
    </source>
</evidence>
<dbReference type="NCBIfam" id="NF040691">
    <property type="entry name" value="MtrAB_MtrB"/>
    <property type="match status" value="1"/>
</dbReference>
<evidence type="ECO:0000256" key="7">
    <source>
        <dbReference type="ARBA" id="ARBA00022692"/>
    </source>
</evidence>
<dbReference type="SMART" id="SM00388">
    <property type="entry name" value="HisKA"/>
    <property type="match status" value="1"/>
</dbReference>
<evidence type="ECO:0000256" key="5">
    <source>
        <dbReference type="ARBA" id="ARBA00022553"/>
    </source>
</evidence>
<keyword evidence="6" id="KW-0808">Transferase</keyword>
<dbReference type="RefSeq" id="WP_075248893.1">
    <property type="nucleotide sequence ID" value="NZ_MSGO01000016.1"/>
</dbReference>
<dbReference type="InterPro" id="IPR050980">
    <property type="entry name" value="2C_sensor_his_kinase"/>
</dbReference>
<keyword evidence="13 16" id="KW-0472">Membrane</keyword>
<dbReference type="GO" id="GO:0005524">
    <property type="term" value="F:ATP binding"/>
    <property type="evidence" value="ECO:0007669"/>
    <property type="project" value="UniProtKB-KW"/>
</dbReference>
<evidence type="ECO:0000256" key="16">
    <source>
        <dbReference type="SAM" id="Phobius"/>
    </source>
</evidence>
<dbReference type="CDD" id="cd00075">
    <property type="entry name" value="HATPase"/>
    <property type="match status" value="1"/>
</dbReference>
<accession>A0A1Q8I1V6</accession>
<keyword evidence="7 16" id="KW-0812">Transmembrane</keyword>
<dbReference type="SMART" id="SM00387">
    <property type="entry name" value="HATPase_c"/>
    <property type="match status" value="1"/>
</dbReference>
<dbReference type="SMART" id="SM00304">
    <property type="entry name" value="HAMP"/>
    <property type="match status" value="1"/>
</dbReference>
<keyword evidence="4" id="KW-1003">Cell membrane</keyword>
<sequence length="627" mass="67767">MRNSVGTSMGSSVGTADEGLVRRLPLPGLLRRSLEVRMVCTATVIGLLLIVLLLTFVTDRIRSEVFADQRDVILADAALRASVAQAEFDSTTAVTVDEVSATAERQVNGAKNSISSSGGVGVLMLRNEEETSTTVVNDLETDTRLRSLITSEMSRALDEGGARAQYWQSVAVPNDEGGTDPGLIVGTRVSLPLAGEYDLYLVYSLASEQRIVSLASRNITIGGLGFLAILIVVVWAFTRWVLSPVRHTARAAERLASGLLAERLSIEGEDEISTLARSFNHMATSLEDQIERLESLSKVQRLFVSDVSHELRTPLASIRLATEQIQDAREEISDPFALRSIQVLSSSVDRFETMLTDLLDISRIDSGNVKLRLERIDLAQVVDTVIETTQFHFDATGTELRLHLPEEPATAEIDVTRVERIIRNLVVNALEHGEGKPLDVTVAVDDDAVAVRVRDHGIGMSPDVVTKVFDRFYRADPSRKRSLGGTGLGLSIAMEDARLHGGRLSAWGWPADGSSFLLVLPRTQGTDGGPGRLTGPGPLELVPQDAPAVARAGIPIDEESPFSPVGPLGPAPATRRARQSVVLGDIPLAGESHDAVTEDVGRVVVVLPGQEPATRTPEETEEEGWRR</sequence>
<dbReference type="Pfam" id="PF00672">
    <property type="entry name" value="HAMP"/>
    <property type="match status" value="1"/>
</dbReference>
<dbReference type="AlphaFoldDB" id="A0A1Q8I1V6"/>
<gene>
    <name evidence="19" type="ORF">BKH32_04850</name>
</gene>
<evidence type="ECO:0000256" key="14">
    <source>
        <dbReference type="ARBA" id="ARBA00035305"/>
    </source>
</evidence>
<dbReference type="PANTHER" id="PTHR44936">
    <property type="entry name" value="SENSOR PROTEIN CREC"/>
    <property type="match status" value="1"/>
</dbReference>
<keyword evidence="8" id="KW-0547">Nucleotide-binding</keyword>
<dbReference type="Proteomes" id="UP000185736">
    <property type="component" value="Unassembled WGS sequence"/>
</dbReference>
<evidence type="ECO:0000259" key="17">
    <source>
        <dbReference type="PROSITE" id="PS50109"/>
    </source>
</evidence>
<comment type="subcellular location">
    <subcellularLocation>
        <location evidence="2">Cell membrane</location>
        <topology evidence="2">Multi-pass membrane protein</topology>
    </subcellularLocation>
</comment>
<dbReference type="Pfam" id="PF02518">
    <property type="entry name" value="HATPase_c"/>
    <property type="match status" value="1"/>
</dbReference>
<dbReference type="PRINTS" id="PR00344">
    <property type="entry name" value="BCTRLSENSOR"/>
</dbReference>
<keyword evidence="9 19" id="KW-0418">Kinase</keyword>
<dbReference type="CDD" id="cd00082">
    <property type="entry name" value="HisKA"/>
    <property type="match status" value="1"/>
</dbReference>
<feature type="domain" description="HAMP" evidence="18">
    <location>
        <begin position="239"/>
        <end position="291"/>
    </location>
</feature>
<dbReference type="SUPFAM" id="SSF47384">
    <property type="entry name" value="Homodimeric domain of signal transducing histidine kinase"/>
    <property type="match status" value="1"/>
</dbReference>
<comment type="catalytic activity">
    <reaction evidence="1">
        <text>ATP + protein L-histidine = ADP + protein N-phospho-L-histidine.</text>
        <dbReference type="EC" id="2.7.13.3"/>
    </reaction>
</comment>
<evidence type="ECO:0000256" key="4">
    <source>
        <dbReference type="ARBA" id="ARBA00022475"/>
    </source>
</evidence>
<organism evidence="19 20">
    <name type="scientific">Actinomyces oris</name>
    <dbReference type="NCBI Taxonomy" id="544580"/>
    <lineage>
        <taxon>Bacteria</taxon>
        <taxon>Bacillati</taxon>
        <taxon>Actinomycetota</taxon>
        <taxon>Actinomycetes</taxon>
        <taxon>Actinomycetales</taxon>
        <taxon>Actinomycetaceae</taxon>
        <taxon>Actinomyces</taxon>
    </lineage>
</organism>
<proteinExistence type="predicted"/>
<dbReference type="CDD" id="cd06225">
    <property type="entry name" value="HAMP"/>
    <property type="match status" value="1"/>
</dbReference>
<evidence type="ECO:0000256" key="1">
    <source>
        <dbReference type="ARBA" id="ARBA00000085"/>
    </source>
</evidence>
<dbReference type="GO" id="GO:0005886">
    <property type="term" value="C:plasma membrane"/>
    <property type="evidence" value="ECO:0007669"/>
    <property type="project" value="UniProtKB-SubCell"/>
</dbReference>
<feature type="domain" description="Histidine kinase" evidence="17">
    <location>
        <begin position="306"/>
        <end position="524"/>
    </location>
</feature>
<evidence type="ECO:0000256" key="13">
    <source>
        <dbReference type="ARBA" id="ARBA00023136"/>
    </source>
</evidence>
<dbReference type="Gene3D" id="1.10.287.130">
    <property type="match status" value="1"/>
</dbReference>
<dbReference type="Gene3D" id="6.10.340.10">
    <property type="match status" value="1"/>
</dbReference>
<feature type="transmembrane region" description="Helical" evidence="16">
    <location>
        <begin position="219"/>
        <end position="242"/>
    </location>
</feature>
<dbReference type="GO" id="GO:0000155">
    <property type="term" value="F:phosphorelay sensor kinase activity"/>
    <property type="evidence" value="ECO:0007669"/>
    <property type="project" value="InterPro"/>
</dbReference>
<evidence type="ECO:0000256" key="2">
    <source>
        <dbReference type="ARBA" id="ARBA00004651"/>
    </source>
</evidence>
<evidence type="ECO:0000256" key="11">
    <source>
        <dbReference type="ARBA" id="ARBA00022989"/>
    </source>
</evidence>
<keyword evidence="11 16" id="KW-1133">Transmembrane helix</keyword>
<feature type="region of interest" description="Disordered" evidence="15">
    <location>
        <begin position="607"/>
        <end position="627"/>
    </location>
</feature>
<name>A0A1Q8I1V6_9ACTO</name>
<dbReference type="EMBL" id="MSGO01000016">
    <property type="protein sequence ID" value="OLL15106.1"/>
    <property type="molecule type" value="Genomic_DNA"/>
</dbReference>
<comment type="caution">
    <text evidence="19">The sequence shown here is derived from an EMBL/GenBank/DDBJ whole genome shotgun (WGS) entry which is preliminary data.</text>
</comment>
<dbReference type="InterPro" id="IPR004358">
    <property type="entry name" value="Sig_transdc_His_kin-like_C"/>
</dbReference>
<dbReference type="InterPro" id="IPR003594">
    <property type="entry name" value="HATPase_dom"/>
</dbReference>